<feature type="transmembrane region" description="Helical" evidence="2">
    <location>
        <begin position="111"/>
        <end position="128"/>
    </location>
</feature>
<dbReference type="InterPro" id="IPR005804">
    <property type="entry name" value="FA_desaturase_dom"/>
</dbReference>
<keyword evidence="2" id="KW-1133">Transmembrane helix</keyword>
<evidence type="ECO:0000256" key="2">
    <source>
        <dbReference type="SAM" id="Phobius"/>
    </source>
</evidence>
<feature type="transmembrane region" description="Helical" evidence="2">
    <location>
        <begin position="206"/>
        <end position="228"/>
    </location>
</feature>
<name>A0A5C4JMV2_9HYPH</name>
<feature type="transmembrane region" description="Helical" evidence="2">
    <location>
        <begin position="85"/>
        <end position="105"/>
    </location>
</feature>
<feature type="domain" description="Fatty acid desaturase" evidence="3">
    <location>
        <begin position="109"/>
        <end position="354"/>
    </location>
</feature>
<evidence type="ECO:0000256" key="1">
    <source>
        <dbReference type="SAM" id="MobiDB-lite"/>
    </source>
</evidence>
<dbReference type="GO" id="GO:0006629">
    <property type="term" value="P:lipid metabolic process"/>
    <property type="evidence" value="ECO:0007669"/>
    <property type="project" value="InterPro"/>
</dbReference>
<feature type="transmembrane region" description="Helical" evidence="2">
    <location>
        <begin position="267"/>
        <end position="286"/>
    </location>
</feature>
<dbReference type="OrthoDB" id="9769653at2"/>
<dbReference type="CDD" id="cd03507">
    <property type="entry name" value="Delta12-FADS-like"/>
    <property type="match status" value="1"/>
</dbReference>
<organism evidence="4 5">
    <name type="scientific">Martelella lutilitoris</name>
    <dbReference type="NCBI Taxonomy" id="2583532"/>
    <lineage>
        <taxon>Bacteria</taxon>
        <taxon>Pseudomonadati</taxon>
        <taxon>Pseudomonadota</taxon>
        <taxon>Alphaproteobacteria</taxon>
        <taxon>Hyphomicrobiales</taxon>
        <taxon>Aurantimonadaceae</taxon>
        <taxon>Martelella</taxon>
    </lineage>
</organism>
<accession>A0A5C4JMV2</accession>
<feature type="compositionally biased region" description="Basic and acidic residues" evidence="1">
    <location>
        <begin position="32"/>
        <end position="49"/>
    </location>
</feature>
<dbReference type="Proteomes" id="UP000307874">
    <property type="component" value="Unassembled WGS sequence"/>
</dbReference>
<evidence type="ECO:0000313" key="5">
    <source>
        <dbReference type="Proteomes" id="UP000307874"/>
    </source>
</evidence>
<dbReference type="GO" id="GO:0016717">
    <property type="term" value="F:oxidoreductase activity, acting on paired donors, with oxidation of a pair of donors resulting in the reduction of molecular oxygen to two molecules of water"/>
    <property type="evidence" value="ECO:0007669"/>
    <property type="project" value="TreeGrafter"/>
</dbReference>
<feature type="transmembrane region" description="Helical" evidence="2">
    <location>
        <begin position="240"/>
        <end position="260"/>
    </location>
</feature>
<reference evidence="4 5" key="1">
    <citation type="submission" date="2019-06" db="EMBL/GenBank/DDBJ databases">
        <title>Martelella lutilitoris sp. nov., isolated from a tidal mudflat.</title>
        <authorList>
            <person name="Kim Y.-J."/>
        </authorList>
    </citation>
    <scope>NUCLEOTIDE SEQUENCE [LARGE SCALE GENOMIC DNA]</scope>
    <source>
        <strain evidence="4 5">GH2-6</strain>
    </source>
</reference>
<evidence type="ECO:0000259" key="3">
    <source>
        <dbReference type="Pfam" id="PF00487"/>
    </source>
</evidence>
<dbReference type="PANTHER" id="PTHR19353">
    <property type="entry name" value="FATTY ACID DESATURASE 2"/>
    <property type="match status" value="1"/>
</dbReference>
<comment type="caution">
    <text evidence="4">The sequence shown here is derived from an EMBL/GenBank/DDBJ whole genome shotgun (WGS) entry which is preliminary data.</text>
</comment>
<keyword evidence="2" id="KW-0812">Transmembrane</keyword>
<dbReference type="GO" id="GO:0016020">
    <property type="term" value="C:membrane"/>
    <property type="evidence" value="ECO:0007669"/>
    <property type="project" value="TreeGrafter"/>
</dbReference>
<feature type="region of interest" description="Disordered" evidence="1">
    <location>
        <begin position="32"/>
        <end position="56"/>
    </location>
</feature>
<sequence>MYWHGISRRVDRPGNALGLSCFERSYEGRGEPFATDDRASRSSVDRNQEKALNSNTAKAEIERNHRSWIASLAPYRRASPLRSTIEIAVTALPFVALWVLLALAVLNGHWWALWLTVPAAGFLVRLFVLQHDCGHGALFARRRANDWTGRVIGVFTLTPYDYWRRTHAVHHATTGNLDKRGIGDVDTLTVREYHARSSWGRLRYRLYRHPAVMFGLGPAWLFICQYRLPFGLMRAGLEPWTSTIVTTVGAAIPVALLMWLMGPVSFLMVQLPITLMAATAGVWLFYIQHQFEETHWSEGRDWDFQNAALNGSSHYDLPRPLRWITGNIGIHHVHHLAAKVPFYRLPEVLRDYPELRDTGRITLLESLRCVRFVLWDETTNRLVSFRQAHLSA</sequence>
<proteinExistence type="predicted"/>
<keyword evidence="5" id="KW-1185">Reference proteome</keyword>
<dbReference type="EMBL" id="VCLB01000010">
    <property type="protein sequence ID" value="TNB46512.1"/>
    <property type="molecule type" value="Genomic_DNA"/>
</dbReference>
<dbReference type="AlphaFoldDB" id="A0A5C4JMV2"/>
<evidence type="ECO:0000313" key="4">
    <source>
        <dbReference type="EMBL" id="TNB46512.1"/>
    </source>
</evidence>
<protein>
    <submittedName>
        <fullName evidence="4">Fatty acid desaturase</fullName>
    </submittedName>
</protein>
<dbReference type="Pfam" id="PF00487">
    <property type="entry name" value="FA_desaturase"/>
    <property type="match status" value="1"/>
</dbReference>
<dbReference type="InterPro" id="IPR012171">
    <property type="entry name" value="Fatty_acid_desaturase"/>
</dbReference>
<dbReference type="PANTHER" id="PTHR19353:SF73">
    <property type="entry name" value="FATTY ACID DESATURASE"/>
    <property type="match status" value="1"/>
</dbReference>
<gene>
    <name evidence="4" type="ORF">FF124_18550</name>
</gene>
<keyword evidence="2" id="KW-0472">Membrane</keyword>